<evidence type="ECO:0000256" key="4">
    <source>
        <dbReference type="ARBA" id="ARBA00022617"/>
    </source>
</evidence>
<evidence type="ECO:0000256" key="5">
    <source>
        <dbReference type="ARBA" id="ARBA00022723"/>
    </source>
</evidence>
<dbReference type="Proteomes" id="UP000085678">
    <property type="component" value="Unplaced"/>
</dbReference>
<comment type="similarity">
    <text evidence="2">Belongs to the cytochrome c family.</text>
</comment>
<evidence type="ECO:0000256" key="3">
    <source>
        <dbReference type="ARBA" id="ARBA00022448"/>
    </source>
</evidence>
<evidence type="ECO:0000256" key="1">
    <source>
        <dbReference type="ARBA" id="ARBA00004569"/>
    </source>
</evidence>
<keyword evidence="7 8" id="KW-0408">Iron</keyword>
<evidence type="ECO:0000256" key="6">
    <source>
        <dbReference type="ARBA" id="ARBA00022982"/>
    </source>
</evidence>
<evidence type="ECO:0000313" key="11">
    <source>
        <dbReference type="Proteomes" id="UP000085678"/>
    </source>
</evidence>
<name>A0A1S3I4R5_LINAN</name>
<dbReference type="GO" id="GO:0005758">
    <property type="term" value="C:mitochondrial intermembrane space"/>
    <property type="evidence" value="ECO:0007669"/>
    <property type="project" value="UniProtKB-SubCell"/>
</dbReference>
<dbReference type="InParanoid" id="A0A1S3I4R5"/>
<dbReference type="RefSeq" id="XP_013392826.2">
    <property type="nucleotide sequence ID" value="XM_013537372.2"/>
</dbReference>
<reference evidence="12" key="1">
    <citation type="submission" date="2025-08" db="UniProtKB">
        <authorList>
            <consortium name="RefSeq"/>
        </authorList>
    </citation>
    <scope>IDENTIFICATION</scope>
    <source>
        <tissue evidence="12">Gonads</tissue>
    </source>
</reference>
<gene>
    <name evidence="12" type="primary">LOC106160704</name>
</gene>
<dbReference type="PANTHER" id="PTHR11961">
    <property type="entry name" value="CYTOCHROME C"/>
    <property type="match status" value="1"/>
</dbReference>
<organism evidence="11 12">
    <name type="scientific">Lingula anatina</name>
    <name type="common">Brachiopod</name>
    <name type="synonym">Lingula unguis</name>
    <dbReference type="NCBI Taxonomy" id="7574"/>
    <lineage>
        <taxon>Eukaryota</taxon>
        <taxon>Metazoa</taxon>
        <taxon>Spiralia</taxon>
        <taxon>Lophotrochozoa</taxon>
        <taxon>Brachiopoda</taxon>
        <taxon>Linguliformea</taxon>
        <taxon>Lingulata</taxon>
        <taxon>Lingulida</taxon>
        <taxon>Linguloidea</taxon>
        <taxon>Lingulidae</taxon>
        <taxon>Lingula</taxon>
    </lineage>
</organism>
<proteinExistence type="inferred from homology"/>
<dbReference type="PRINTS" id="PR00604">
    <property type="entry name" value="CYTCHRMECIAB"/>
</dbReference>
<keyword evidence="6" id="KW-0249">Electron transport</keyword>
<feature type="compositionally biased region" description="Polar residues" evidence="9">
    <location>
        <begin position="295"/>
        <end position="305"/>
    </location>
</feature>
<keyword evidence="5 8" id="KW-0479">Metal-binding</keyword>
<keyword evidence="3" id="KW-0813">Transport</keyword>
<evidence type="ECO:0000256" key="9">
    <source>
        <dbReference type="SAM" id="MobiDB-lite"/>
    </source>
</evidence>
<dbReference type="GO" id="GO:0020037">
    <property type="term" value="F:heme binding"/>
    <property type="evidence" value="ECO:0007669"/>
    <property type="project" value="InterPro"/>
</dbReference>
<dbReference type="GeneID" id="106160704"/>
<dbReference type="OrthoDB" id="449280at2759"/>
<dbReference type="InterPro" id="IPR002327">
    <property type="entry name" value="Cyt_c_1A/1B"/>
</dbReference>
<dbReference type="PROSITE" id="PS51007">
    <property type="entry name" value="CYTC"/>
    <property type="match status" value="1"/>
</dbReference>
<accession>A0A1S3I4R5</accession>
<evidence type="ECO:0000259" key="10">
    <source>
        <dbReference type="PROSITE" id="PS51007"/>
    </source>
</evidence>
<dbReference type="InterPro" id="IPR009056">
    <property type="entry name" value="Cyt_c-like_dom"/>
</dbReference>
<feature type="compositionally biased region" description="Basic and acidic residues" evidence="9">
    <location>
        <begin position="282"/>
        <end position="294"/>
    </location>
</feature>
<evidence type="ECO:0000256" key="2">
    <source>
        <dbReference type="ARBA" id="ARBA00006488"/>
    </source>
</evidence>
<dbReference type="KEGG" id="lak:106160704"/>
<keyword evidence="4 8" id="KW-0349">Heme</keyword>
<dbReference type="STRING" id="7574.A0A1S3I4R5"/>
<dbReference type="AlphaFoldDB" id="A0A1S3I4R5"/>
<dbReference type="Gene3D" id="1.10.760.10">
    <property type="entry name" value="Cytochrome c-like domain"/>
    <property type="match status" value="1"/>
</dbReference>
<evidence type="ECO:0000313" key="12">
    <source>
        <dbReference type="RefSeq" id="XP_013392826.2"/>
    </source>
</evidence>
<keyword evidence="11" id="KW-1185">Reference proteome</keyword>
<protein>
    <submittedName>
        <fullName evidence="12">Uncharacterized protein LOC106160704</fullName>
    </submittedName>
</protein>
<sequence length="355" mass="39386">MVVVGSYRCGAINGVFEKGRAIYKEQCGGCHVVLKDQPHKTGSNFYGLLGRQNGQAPGFVYTEANNATGITCGRETIFGYLENPKKYIPGTKMIFAGIKKADARGDLLFERNSAASPGTLAHQASISLKTCYKDEEAGEFDWNKYTCPDSTPECCVESEEFTCCQTEAQKTLYQQLQLWGGVVGFMLIVTGAYLCYKKETNICEKSLKERCSCGKKQEAKEETELELTVLPSGDLGSAMRREGTTLSQYAASQALNNDLTKLSSGNYEKNENKDSQSISESSADRRTKNEDNSDAHTPTNETPANKTKPKSATKFQWKKKQEPSEVAESKYNWKKKKVEEKCSPSTPKNPYIYIP</sequence>
<dbReference type="InterPro" id="IPR036909">
    <property type="entry name" value="Cyt_c-like_dom_sf"/>
</dbReference>
<dbReference type="GO" id="GO:0046872">
    <property type="term" value="F:metal ion binding"/>
    <property type="evidence" value="ECO:0007669"/>
    <property type="project" value="UniProtKB-KW"/>
</dbReference>
<evidence type="ECO:0000256" key="8">
    <source>
        <dbReference type="PROSITE-ProRule" id="PRU00433"/>
    </source>
</evidence>
<evidence type="ECO:0000256" key="7">
    <source>
        <dbReference type="ARBA" id="ARBA00023004"/>
    </source>
</evidence>
<dbReference type="SUPFAM" id="SSF46626">
    <property type="entry name" value="Cytochrome c"/>
    <property type="match status" value="1"/>
</dbReference>
<feature type="region of interest" description="Disordered" evidence="9">
    <location>
        <begin position="262"/>
        <end position="355"/>
    </location>
</feature>
<dbReference type="GO" id="GO:0009055">
    <property type="term" value="F:electron transfer activity"/>
    <property type="evidence" value="ECO:0007669"/>
    <property type="project" value="InterPro"/>
</dbReference>
<comment type="subcellular location">
    <subcellularLocation>
        <location evidence="1">Mitochondrion intermembrane space</location>
    </subcellularLocation>
</comment>
<feature type="domain" description="Cytochrome c" evidence="10">
    <location>
        <begin position="14"/>
        <end position="115"/>
    </location>
</feature>